<reference evidence="1 2" key="1">
    <citation type="submission" date="2019-05" db="EMBL/GenBank/DDBJ databases">
        <title>Emergence of the Ug99 lineage of the wheat stem rust pathogen through somatic hybridization.</title>
        <authorList>
            <person name="Li F."/>
            <person name="Upadhyaya N.M."/>
            <person name="Sperschneider J."/>
            <person name="Matny O."/>
            <person name="Nguyen-Phuc H."/>
            <person name="Mago R."/>
            <person name="Raley C."/>
            <person name="Miller M.E."/>
            <person name="Silverstein K.A.T."/>
            <person name="Henningsen E."/>
            <person name="Hirsch C.D."/>
            <person name="Visser B."/>
            <person name="Pretorius Z.A."/>
            <person name="Steffenson B.J."/>
            <person name="Schwessinger B."/>
            <person name="Dodds P.N."/>
            <person name="Figueroa M."/>
        </authorList>
    </citation>
    <scope>NUCLEOTIDE SEQUENCE [LARGE SCALE GENOMIC DNA]</scope>
    <source>
        <strain evidence="1">21-0</strain>
    </source>
</reference>
<protein>
    <submittedName>
        <fullName evidence="1">Uncharacterized protein</fullName>
    </submittedName>
</protein>
<name>A0A5B0N5J2_PUCGR</name>
<sequence>MHHFAISANFLLLSFETNTNLHNIHTAQPQDHLLHLPASEGYKSLSHTTLHSAVLTHNRTPLMKVHNRQTSNGPNGYLEPVLDGDVTPESNLFIMGTPIPAAPPNQEH</sequence>
<evidence type="ECO:0000313" key="1">
    <source>
        <dbReference type="EMBL" id="KAA1084511.1"/>
    </source>
</evidence>
<organism evidence="1 2">
    <name type="scientific">Puccinia graminis f. sp. tritici</name>
    <dbReference type="NCBI Taxonomy" id="56615"/>
    <lineage>
        <taxon>Eukaryota</taxon>
        <taxon>Fungi</taxon>
        <taxon>Dikarya</taxon>
        <taxon>Basidiomycota</taxon>
        <taxon>Pucciniomycotina</taxon>
        <taxon>Pucciniomycetes</taxon>
        <taxon>Pucciniales</taxon>
        <taxon>Pucciniaceae</taxon>
        <taxon>Puccinia</taxon>
    </lineage>
</organism>
<keyword evidence="2" id="KW-1185">Reference proteome</keyword>
<proteinExistence type="predicted"/>
<dbReference type="AlphaFoldDB" id="A0A5B0N5J2"/>
<dbReference type="Proteomes" id="UP000324748">
    <property type="component" value="Unassembled WGS sequence"/>
</dbReference>
<accession>A0A5B0N5J2</accession>
<evidence type="ECO:0000313" key="2">
    <source>
        <dbReference type="Proteomes" id="UP000324748"/>
    </source>
</evidence>
<dbReference type="EMBL" id="VSWC01000118">
    <property type="protein sequence ID" value="KAA1084511.1"/>
    <property type="molecule type" value="Genomic_DNA"/>
</dbReference>
<comment type="caution">
    <text evidence="1">The sequence shown here is derived from an EMBL/GenBank/DDBJ whole genome shotgun (WGS) entry which is preliminary data.</text>
</comment>
<gene>
    <name evidence="1" type="ORF">PGT21_029913</name>
</gene>